<dbReference type="Proteomes" id="UP000245880">
    <property type="component" value="Unassembled WGS sequence"/>
</dbReference>
<dbReference type="PROSITE" id="PS01063">
    <property type="entry name" value="SIGMA70_ECF"/>
    <property type="match status" value="1"/>
</dbReference>
<keyword evidence="4 6" id="KW-0238">DNA-binding</keyword>
<evidence type="ECO:0000256" key="4">
    <source>
        <dbReference type="ARBA" id="ARBA00023125"/>
    </source>
</evidence>
<keyword evidence="10" id="KW-1185">Reference proteome</keyword>
<comment type="similarity">
    <text evidence="1 6">Belongs to the sigma-70 factor family. ECF subfamily.</text>
</comment>
<name>A0A316AMV4_9BACT</name>
<keyword evidence="5 6" id="KW-0804">Transcription</keyword>
<evidence type="ECO:0000256" key="2">
    <source>
        <dbReference type="ARBA" id="ARBA00023015"/>
    </source>
</evidence>
<dbReference type="RefSeq" id="WP_109673591.1">
    <property type="nucleotide sequence ID" value="NZ_QGDT01000003.1"/>
</dbReference>
<dbReference type="Pfam" id="PF04542">
    <property type="entry name" value="Sigma70_r2"/>
    <property type="match status" value="1"/>
</dbReference>
<gene>
    <name evidence="9" type="ORF">CLV98_1034</name>
</gene>
<dbReference type="PANTHER" id="PTHR43133">
    <property type="entry name" value="RNA POLYMERASE ECF-TYPE SIGMA FACTO"/>
    <property type="match status" value="1"/>
</dbReference>
<evidence type="ECO:0000259" key="7">
    <source>
        <dbReference type="Pfam" id="PF04542"/>
    </source>
</evidence>
<evidence type="ECO:0000313" key="10">
    <source>
        <dbReference type="Proteomes" id="UP000245880"/>
    </source>
</evidence>
<dbReference type="InterPro" id="IPR013249">
    <property type="entry name" value="RNA_pol_sigma70_r4_t2"/>
</dbReference>
<dbReference type="PANTHER" id="PTHR43133:SF46">
    <property type="entry name" value="RNA POLYMERASE SIGMA-70 FACTOR ECF SUBFAMILY"/>
    <property type="match status" value="1"/>
</dbReference>
<evidence type="ECO:0000256" key="5">
    <source>
        <dbReference type="ARBA" id="ARBA00023163"/>
    </source>
</evidence>
<dbReference type="SUPFAM" id="SSF88659">
    <property type="entry name" value="Sigma3 and sigma4 domains of RNA polymerase sigma factors"/>
    <property type="match status" value="1"/>
</dbReference>
<feature type="domain" description="RNA polymerase sigma factor 70 region 4 type 2" evidence="8">
    <location>
        <begin position="124"/>
        <end position="169"/>
    </location>
</feature>
<dbReference type="InterPro" id="IPR013325">
    <property type="entry name" value="RNA_pol_sigma_r2"/>
</dbReference>
<evidence type="ECO:0000256" key="1">
    <source>
        <dbReference type="ARBA" id="ARBA00010641"/>
    </source>
</evidence>
<dbReference type="InterPro" id="IPR036388">
    <property type="entry name" value="WH-like_DNA-bd_sf"/>
</dbReference>
<dbReference type="OrthoDB" id="799938at2"/>
<evidence type="ECO:0000256" key="6">
    <source>
        <dbReference type="RuleBase" id="RU000716"/>
    </source>
</evidence>
<dbReference type="SUPFAM" id="SSF88946">
    <property type="entry name" value="Sigma2 domain of RNA polymerase sigma factors"/>
    <property type="match status" value="1"/>
</dbReference>
<reference evidence="9 10" key="1">
    <citation type="submission" date="2018-03" db="EMBL/GenBank/DDBJ databases">
        <title>Genomic Encyclopedia of Archaeal and Bacterial Type Strains, Phase II (KMG-II): from individual species to whole genera.</title>
        <authorList>
            <person name="Goeker M."/>
        </authorList>
    </citation>
    <scope>NUCLEOTIDE SEQUENCE [LARGE SCALE GENOMIC DNA]</scope>
    <source>
        <strain evidence="9 10">DSM 100346</strain>
    </source>
</reference>
<evidence type="ECO:0000259" key="8">
    <source>
        <dbReference type="Pfam" id="PF08281"/>
    </source>
</evidence>
<feature type="domain" description="RNA polymerase sigma-70 region 2" evidence="7">
    <location>
        <begin position="28"/>
        <end position="94"/>
    </location>
</feature>
<keyword evidence="3 6" id="KW-0731">Sigma factor</keyword>
<dbReference type="Gene3D" id="1.10.1740.10">
    <property type="match status" value="1"/>
</dbReference>
<keyword evidence="2 6" id="KW-0805">Transcription regulation</keyword>
<dbReference type="InterPro" id="IPR014284">
    <property type="entry name" value="RNA_pol_sigma-70_dom"/>
</dbReference>
<comment type="caution">
    <text evidence="9">The sequence shown here is derived from an EMBL/GenBank/DDBJ whole genome shotgun (WGS) entry which is preliminary data.</text>
</comment>
<dbReference type="InterPro" id="IPR013324">
    <property type="entry name" value="RNA_pol_sigma_r3/r4-like"/>
</dbReference>
<evidence type="ECO:0000313" key="9">
    <source>
        <dbReference type="EMBL" id="PWJ58639.1"/>
    </source>
</evidence>
<accession>A0A316AMV4</accession>
<dbReference type="EMBL" id="QGDT01000003">
    <property type="protein sequence ID" value="PWJ58639.1"/>
    <property type="molecule type" value="Genomic_DNA"/>
</dbReference>
<dbReference type="GO" id="GO:0006352">
    <property type="term" value="P:DNA-templated transcription initiation"/>
    <property type="evidence" value="ECO:0007669"/>
    <property type="project" value="InterPro"/>
</dbReference>
<dbReference type="GO" id="GO:0016987">
    <property type="term" value="F:sigma factor activity"/>
    <property type="evidence" value="ECO:0007669"/>
    <property type="project" value="UniProtKB-KW"/>
</dbReference>
<dbReference type="InterPro" id="IPR007627">
    <property type="entry name" value="RNA_pol_sigma70_r2"/>
</dbReference>
<protein>
    <recommendedName>
        <fullName evidence="6">RNA polymerase sigma factor</fullName>
    </recommendedName>
</protein>
<dbReference type="NCBIfam" id="TIGR02937">
    <property type="entry name" value="sigma70-ECF"/>
    <property type="match status" value="1"/>
</dbReference>
<dbReference type="AlphaFoldDB" id="A0A316AMV4"/>
<organism evidence="9 10">
    <name type="scientific">Dyadobacter jejuensis</name>
    <dbReference type="NCBI Taxonomy" id="1082580"/>
    <lineage>
        <taxon>Bacteria</taxon>
        <taxon>Pseudomonadati</taxon>
        <taxon>Bacteroidota</taxon>
        <taxon>Cytophagia</taxon>
        <taxon>Cytophagales</taxon>
        <taxon>Spirosomataceae</taxon>
        <taxon>Dyadobacter</taxon>
    </lineage>
</organism>
<dbReference type="GO" id="GO:0003677">
    <property type="term" value="F:DNA binding"/>
    <property type="evidence" value="ECO:0007669"/>
    <property type="project" value="UniProtKB-KW"/>
</dbReference>
<dbReference type="Pfam" id="PF08281">
    <property type="entry name" value="Sigma70_r4_2"/>
    <property type="match status" value="1"/>
</dbReference>
<sequence length="194" mass="22757">MITYPKRYQESELLAEVSANNEAAFVRLFHQYHQLLGTFIFKITKSKELTEEVVQDVFLKIWLNRETLTEVKDFKAYLFVVSKNHALNCLKKLSKECRLTVTLDEEIGYDLSEGKLDDEMYVFLDEAIDRLPAQQKRVYLLSRHERLKYNEIALKLNISKETVKKYLQLSSESISVYLRSKISTLVSVVFLFIS</sequence>
<proteinExistence type="inferred from homology"/>
<evidence type="ECO:0000256" key="3">
    <source>
        <dbReference type="ARBA" id="ARBA00023082"/>
    </source>
</evidence>
<dbReference type="InterPro" id="IPR000838">
    <property type="entry name" value="RNA_pol_sigma70_ECF_CS"/>
</dbReference>
<dbReference type="InterPro" id="IPR039425">
    <property type="entry name" value="RNA_pol_sigma-70-like"/>
</dbReference>
<dbReference type="Gene3D" id="1.10.10.10">
    <property type="entry name" value="Winged helix-like DNA-binding domain superfamily/Winged helix DNA-binding domain"/>
    <property type="match status" value="1"/>
</dbReference>